<dbReference type="InterPro" id="IPR017853">
    <property type="entry name" value="GH"/>
</dbReference>
<dbReference type="Gene3D" id="3.20.20.80">
    <property type="entry name" value="Glycosidases"/>
    <property type="match status" value="1"/>
</dbReference>
<evidence type="ECO:0000313" key="3">
    <source>
        <dbReference type="Proteomes" id="UP000008810"/>
    </source>
</evidence>
<dbReference type="EnsemblPlants" id="PNT70162">
    <property type="protein sequence ID" value="PNT70162"/>
    <property type="gene ID" value="BRADI_2g07086v3"/>
</dbReference>
<organism evidence="1">
    <name type="scientific">Brachypodium distachyon</name>
    <name type="common">Purple false brome</name>
    <name type="synonym">Trachynia distachya</name>
    <dbReference type="NCBI Taxonomy" id="15368"/>
    <lineage>
        <taxon>Eukaryota</taxon>
        <taxon>Viridiplantae</taxon>
        <taxon>Streptophyta</taxon>
        <taxon>Embryophyta</taxon>
        <taxon>Tracheophyta</taxon>
        <taxon>Spermatophyta</taxon>
        <taxon>Magnoliopsida</taxon>
        <taxon>Liliopsida</taxon>
        <taxon>Poales</taxon>
        <taxon>Poaceae</taxon>
        <taxon>BOP clade</taxon>
        <taxon>Pooideae</taxon>
        <taxon>Stipodae</taxon>
        <taxon>Brachypodieae</taxon>
        <taxon>Brachypodium</taxon>
    </lineage>
</organism>
<dbReference type="OrthoDB" id="1938409at2759"/>
<dbReference type="Gramene" id="PNT70162">
    <property type="protein sequence ID" value="PNT70162"/>
    <property type="gene ID" value="BRADI_2g07086v3"/>
</dbReference>
<sequence length="76" mass="8782">MLIDGRGEVNPKGLEYYNDLINELLVHGIQLPFSSMIFLKSLKMNMIDGRVLKSCMHLSPCITCFVFTNEKFDWLI</sequence>
<reference evidence="2" key="3">
    <citation type="submission" date="2018-08" db="UniProtKB">
        <authorList>
            <consortium name="EnsemblPlants"/>
        </authorList>
    </citation>
    <scope>IDENTIFICATION</scope>
    <source>
        <strain evidence="2">cv. Bd21</strain>
    </source>
</reference>
<dbReference type="SUPFAM" id="SSF51445">
    <property type="entry name" value="(Trans)glycosidases"/>
    <property type="match status" value="1"/>
</dbReference>
<evidence type="ECO:0000313" key="1">
    <source>
        <dbReference type="EMBL" id="PNT70162.1"/>
    </source>
</evidence>
<gene>
    <name evidence="1" type="ORF">BRADI_2g07086v3</name>
</gene>
<keyword evidence="3" id="KW-1185">Reference proteome</keyword>
<reference evidence="1" key="2">
    <citation type="submission" date="2017-06" db="EMBL/GenBank/DDBJ databases">
        <title>WGS assembly of Brachypodium distachyon.</title>
        <authorList>
            <consortium name="The International Brachypodium Initiative"/>
            <person name="Lucas S."/>
            <person name="Harmon-Smith M."/>
            <person name="Lail K."/>
            <person name="Tice H."/>
            <person name="Grimwood J."/>
            <person name="Bruce D."/>
            <person name="Barry K."/>
            <person name="Shu S."/>
            <person name="Lindquist E."/>
            <person name="Wang M."/>
            <person name="Pitluck S."/>
            <person name="Vogel J.P."/>
            <person name="Garvin D.F."/>
            <person name="Mockler T.C."/>
            <person name="Schmutz J."/>
            <person name="Rokhsar D."/>
            <person name="Bevan M.W."/>
        </authorList>
    </citation>
    <scope>NUCLEOTIDE SEQUENCE</scope>
    <source>
        <strain evidence="1">Bd21</strain>
    </source>
</reference>
<name>A0A2K2D7A4_BRADI</name>
<evidence type="ECO:0000313" key="2">
    <source>
        <dbReference type="EnsemblPlants" id="PNT70162"/>
    </source>
</evidence>
<proteinExistence type="predicted"/>
<dbReference type="Proteomes" id="UP000008810">
    <property type="component" value="Chromosome 2"/>
</dbReference>
<dbReference type="AlphaFoldDB" id="A0A2K2D7A4"/>
<dbReference type="EMBL" id="CM000881">
    <property type="protein sequence ID" value="PNT70162.1"/>
    <property type="molecule type" value="Genomic_DNA"/>
</dbReference>
<dbReference type="InParanoid" id="A0A2K2D7A4"/>
<reference evidence="1 2" key="1">
    <citation type="journal article" date="2010" name="Nature">
        <title>Genome sequencing and analysis of the model grass Brachypodium distachyon.</title>
        <authorList>
            <consortium name="International Brachypodium Initiative"/>
        </authorList>
    </citation>
    <scope>NUCLEOTIDE SEQUENCE [LARGE SCALE GENOMIC DNA]</scope>
    <source>
        <strain evidence="1 2">Bd21</strain>
    </source>
</reference>
<protein>
    <submittedName>
        <fullName evidence="1 2">Uncharacterized protein</fullName>
    </submittedName>
</protein>
<accession>A0A2K2D7A4</accession>